<reference evidence="2 3" key="1">
    <citation type="submission" date="2015-04" db="EMBL/GenBank/DDBJ databases">
        <authorList>
            <person name="Syromyatnikov M.Y."/>
            <person name="Popov V.N."/>
        </authorList>
    </citation>
    <scope>NUCLEOTIDE SEQUENCE [LARGE SCALE GENOMIC DNA]</scope>
</reference>
<name>A0A1J1IWX0_9DIPT</name>
<keyword evidence="1" id="KW-0472">Membrane</keyword>
<keyword evidence="1" id="KW-0812">Transmembrane</keyword>
<dbReference type="AlphaFoldDB" id="A0A1J1IWX0"/>
<sequence>IFYKHLYSFILFYKHLYSFIINQILILFLKRKEENPKKNFILKIQKK</sequence>
<keyword evidence="1" id="KW-1133">Transmembrane helix</keyword>
<protein>
    <submittedName>
        <fullName evidence="2">CLUMA_CG016363, isoform A</fullName>
    </submittedName>
</protein>
<keyword evidence="3" id="KW-1185">Reference proteome</keyword>
<evidence type="ECO:0000256" key="1">
    <source>
        <dbReference type="SAM" id="Phobius"/>
    </source>
</evidence>
<dbReference type="EMBL" id="CVRI01000059">
    <property type="protein sequence ID" value="CRL03662.1"/>
    <property type="molecule type" value="Genomic_DNA"/>
</dbReference>
<proteinExistence type="predicted"/>
<dbReference type="Proteomes" id="UP000183832">
    <property type="component" value="Unassembled WGS sequence"/>
</dbReference>
<feature type="non-terminal residue" evidence="2">
    <location>
        <position position="1"/>
    </location>
</feature>
<evidence type="ECO:0000313" key="3">
    <source>
        <dbReference type="Proteomes" id="UP000183832"/>
    </source>
</evidence>
<gene>
    <name evidence="2" type="ORF">CLUMA_CG016363</name>
</gene>
<evidence type="ECO:0000313" key="2">
    <source>
        <dbReference type="EMBL" id="CRL03662.1"/>
    </source>
</evidence>
<organism evidence="2 3">
    <name type="scientific">Clunio marinus</name>
    <dbReference type="NCBI Taxonomy" id="568069"/>
    <lineage>
        <taxon>Eukaryota</taxon>
        <taxon>Metazoa</taxon>
        <taxon>Ecdysozoa</taxon>
        <taxon>Arthropoda</taxon>
        <taxon>Hexapoda</taxon>
        <taxon>Insecta</taxon>
        <taxon>Pterygota</taxon>
        <taxon>Neoptera</taxon>
        <taxon>Endopterygota</taxon>
        <taxon>Diptera</taxon>
        <taxon>Nematocera</taxon>
        <taxon>Chironomoidea</taxon>
        <taxon>Chironomidae</taxon>
        <taxon>Clunio</taxon>
    </lineage>
</organism>
<accession>A0A1J1IWX0</accession>
<feature type="transmembrane region" description="Helical" evidence="1">
    <location>
        <begin position="6"/>
        <end position="29"/>
    </location>
</feature>